<evidence type="ECO:0000256" key="4">
    <source>
        <dbReference type="ARBA" id="ARBA00023136"/>
    </source>
</evidence>
<reference evidence="6 7" key="1">
    <citation type="submission" date="2014-05" db="EMBL/GenBank/DDBJ databases">
        <title>Draft genome sequence of a rare smut relative, Tilletiaria anomala UBC 951.</title>
        <authorList>
            <consortium name="DOE Joint Genome Institute"/>
            <person name="Toome M."/>
            <person name="Kuo A."/>
            <person name="Henrissat B."/>
            <person name="Lipzen A."/>
            <person name="Tritt A."/>
            <person name="Yoshinaga Y."/>
            <person name="Zane M."/>
            <person name="Barry K."/>
            <person name="Grigoriev I.V."/>
            <person name="Spatafora J.W."/>
            <person name="Aimea M.C."/>
        </authorList>
    </citation>
    <scope>NUCLEOTIDE SEQUENCE [LARGE SCALE GENOMIC DNA]</scope>
    <source>
        <strain evidence="6 7">UBC 951</strain>
    </source>
</reference>
<dbReference type="RefSeq" id="XP_013243557.1">
    <property type="nucleotide sequence ID" value="XM_013388103.1"/>
</dbReference>
<keyword evidence="2 5" id="KW-0812">Transmembrane</keyword>
<dbReference type="HOGENOM" id="CLU_033465_3_3_1"/>
<dbReference type="STRING" id="1037660.A0A066W1P2"/>
<feature type="transmembrane region" description="Helical" evidence="5">
    <location>
        <begin position="85"/>
        <end position="107"/>
    </location>
</feature>
<proteinExistence type="predicted"/>
<keyword evidence="7" id="KW-1185">Reference proteome</keyword>
<dbReference type="GO" id="GO:0016020">
    <property type="term" value="C:membrane"/>
    <property type="evidence" value="ECO:0007669"/>
    <property type="project" value="UniProtKB-SubCell"/>
</dbReference>
<feature type="transmembrane region" description="Helical" evidence="5">
    <location>
        <begin position="23"/>
        <end position="45"/>
    </location>
</feature>
<comment type="subcellular location">
    <subcellularLocation>
        <location evidence="1">Membrane</location>
        <topology evidence="1">Multi-pass membrane protein</topology>
    </subcellularLocation>
</comment>
<evidence type="ECO:0000256" key="2">
    <source>
        <dbReference type="ARBA" id="ARBA00022692"/>
    </source>
</evidence>
<evidence type="ECO:0000256" key="1">
    <source>
        <dbReference type="ARBA" id="ARBA00004141"/>
    </source>
</evidence>
<keyword evidence="3 5" id="KW-1133">Transmembrane helix</keyword>
<organism evidence="6 7">
    <name type="scientific">Tilletiaria anomala (strain ATCC 24038 / CBS 436.72 / UBC 951)</name>
    <dbReference type="NCBI Taxonomy" id="1037660"/>
    <lineage>
        <taxon>Eukaryota</taxon>
        <taxon>Fungi</taxon>
        <taxon>Dikarya</taxon>
        <taxon>Basidiomycota</taxon>
        <taxon>Ustilaginomycotina</taxon>
        <taxon>Exobasidiomycetes</taxon>
        <taxon>Georgefischeriales</taxon>
        <taxon>Tilletiariaceae</taxon>
        <taxon>Tilletiaria</taxon>
    </lineage>
</organism>
<feature type="transmembrane region" description="Helical" evidence="5">
    <location>
        <begin position="261"/>
        <end position="279"/>
    </location>
</feature>
<sequence>MTSELAPTTLPPVGSPWRYLPNLGANCAFAVIYAVWCTAAVAYILRTRKPRWGWCMPAGLFFSSLGFVLRCAARGSDASLESIPLYAVQSLFVILSPCAFLAFNYIAFGRTIVALDPALAGCKDAAPRRRARSAYSPLPPQLFGRVFVWSDVVTFLVQATGGGLQATGGTTATLGSKIFLFGVTLQAVSYLVFVALVVTTHVRLLKESSAHSLDYMLSSHPAMRMLACLYFSSVFFVVRSIYRIVEMAEGYEGMLMSNEGFVIALDTVPLIVATGIWLVY</sequence>
<gene>
    <name evidence="6" type="ORF">K437DRAFT_268116</name>
</gene>
<dbReference type="GeneID" id="25265994"/>
<dbReference type="AlphaFoldDB" id="A0A066W1P2"/>
<keyword evidence="4 5" id="KW-0472">Membrane</keyword>
<dbReference type="InterPro" id="IPR007568">
    <property type="entry name" value="RTA1"/>
</dbReference>
<dbReference type="PANTHER" id="PTHR31465">
    <property type="entry name" value="PROTEIN RTA1-RELATED"/>
    <property type="match status" value="1"/>
</dbReference>
<protein>
    <recommendedName>
        <fullName evidence="8">RTA1-domain-containing protein</fullName>
    </recommendedName>
</protein>
<dbReference type="Proteomes" id="UP000027361">
    <property type="component" value="Unassembled WGS sequence"/>
</dbReference>
<dbReference type="PANTHER" id="PTHR31465:SF1">
    <property type="entry name" value="PROTEIN RTA1-RELATED"/>
    <property type="match status" value="1"/>
</dbReference>
<accession>A0A066W1P2</accession>
<evidence type="ECO:0000313" key="6">
    <source>
        <dbReference type="EMBL" id="KDN46468.1"/>
    </source>
</evidence>
<evidence type="ECO:0008006" key="8">
    <source>
        <dbReference type="Google" id="ProtNLM"/>
    </source>
</evidence>
<feature type="transmembrane region" description="Helical" evidence="5">
    <location>
        <begin position="52"/>
        <end position="73"/>
    </location>
</feature>
<dbReference type="Pfam" id="PF04479">
    <property type="entry name" value="RTA1"/>
    <property type="match status" value="2"/>
</dbReference>
<dbReference type="OMA" id="VFVWSDV"/>
<evidence type="ECO:0000256" key="5">
    <source>
        <dbReference type="SAM" id="Phobius"/>
    </source>
</evidence>
<comment type="caution">
    <text evidence="6">The sequence shown here is derived from an EMBL/GenBank/DDBJ whole genome shotgun (WGS) entry which is preliminary data.</text>
</comment>
<feature type="transmembrane region" description="Helical" evidence="5">
    <location>
        <begin position="222"/>
        <end position="241"/>
    </location>
</feature>
<dbReference type="InParanoid" id="A0A066W1P2"/>
<evidence type="ECO:0000256" key="3">
    <source>
        <dbReference type="ARBA" id="ARBA00022989"/>
    </source>
</evidence>
<feature type="transmembrane region" description="Helical" evidence="5">
    <location>
        <begin position="178"/>
        <end position="202"/>
    </location>
</feature>
<dbReference type="OrthoDB" id="3358017at2759"/>
<name>A0A066W1P2_TILAU</name>
<evidence type="ECO:0000313" key="7">
    <source>
        <dbReference type="Proteomes" id="UP000027361"/>
    </source>
</evidence>
<dbReference type="EMBL" id="JMSN01000035">
    <property type="protein sequence ID" value="KDN46468.1"/>
    <property type="molecule type" value="Genomic_DNA"/>
</dbReference>